<gene>
    <name evidence="3" type="ORF">CBEIBR21_22650</name>
</gene>
<evidence type="ECO:0000259" key="2">
    <source>
        <dbReference type="Pfam" id="PF13786"/>
    </source>
</evidence>
<feature type="transmembrane region" description="Helical" evidence="1">
    <location>
        <begin position="44"/>
        <end position="62"/>
    </location>
</feature>
<organism evidence="3 4">
    <name type="scientific">Clostridium beijerinckii</name>
    <name type="common">Clostridium MP</name>
    <dbReference type="NCBI Taxonomy" id="1520"/>
    <lineage>
        <taxon>Bacteria</taxon>
        <taxon>Bacillati</taxon>
        <taxon>Bacillota</taxon>
        <taxon>Clostridia</taxon>
        <taxon>Eubacteriales</taxon>
        <taxon>Clostridiaceae</taxon>
        <taxon>Clostridium</taxon>
    </lineage>
</organism>
<dbReference type="EMBL" id="MWMH01000010">
    <property type="protein sequence ID" value="OOP71075.1"/>
    <property type="molecule type" value="Genomic_DNA"/>
</dbReference>
<comment type="caution">
    <text evidence="3">The sequence shown here is derived from an EMBL/GenBank/DDBJ whole genome shotgun (WGS) entry which is preliminary data.</text>
</comment>
<dbReference type="Pfam" id="PF13786">
    <property type="entry name" value="DUF4179"/>
    <property type="match status" value="1"/>
</dbReference>
<protein>
    <recommendedName>
        <fullName evidence="2">DUF4179 domain-containing protein</fullName>
    </recommendedName>
</protein>
<reference evidence="3 4" key="1">
    <citation type="submission" date="2017-02" db="EMBL/GenBank/DDBJ databases">
        <title>Genome sequence of Clostridium beijerinckii Br21.</title>
        <authorList>
            <person name="Fonseca B.C."/>
            <person name="Guazzaroni M.E."/>
            <person name="Riano-Pachon D.M."/>
            <person name="Reginatto V."/>
        </authorList>
    </citation>
    <scope>NUCLEOTIDE SEQUENCE [LARGE SCALE GENOMIC DNA]</scope>
    <source>
        <strain evidence="3 4">Br21</strain>
    </source>
</reference>
<dbReference type="Proteomes" id="UP000190959">
    <property type="component" value="Unassembled WGS sequence"/>
</dbReference>
<dbReference type="InterPro" id="IPR025436">
    <property type="entry name" value="DUF4179"/>
</dbReference>
<evidence type="ECO:0000256" key="1">
    <source>
        <dbReference type="SAM" id="Phobius"/>
    </source>
</evidence>
<feature type="domain" description="DUF4179" evidence="2">
    <location>
        <begin position="39"/>
        <end position="124"/>
    </location>
</feature>
<proteinExistence type="predicted"/>
<dbReference type="RefSeq" id="WP_078117163.1">
    <property type="nucleotide sequence ID" value="NZ_JAEVFY010000023.1"/>
</dbReference>
<evidence type="ECO:0000313" key="3">
    <source>
        <dbReference type="EMBL" id="OOP71075.1"/>
    </source>
</evidence>
<keyword evidence="1" id="KW-0472">Membrane</keyword>
<keyword evidence="1" id="KW-0812">Transmembrane</keyword>
<sequence length="341" mass="38079">MEDNFEKQLVKVLNREKEMPSLVRMSLDSTYDRIRAMPKKKNKAVLKIAAVVCCIVISGALFSNQSVRAGIKTFFNFNDKGIEKAVNKGFINENSNSAYDNGIKVTLDSYFADSNKIGFSIKLKFEDSKMLNGVDKVSVDYRIKNGDGEYVVESIPDTKHLKGKNQYISSAIEKNSKFDLKNGEIQYDGINESNDGCIPNLENAVIEVETVKFFKDNKMLKGIDGIWNLELNEGKTISVNSVEYKAKNNSSNIEILSAKSSPTSFNITFGVDGKYEDENTFGEGSMKLIDESGKEYKFNGYSMDLRGNKTIISTNFSLSSYDNVGKLKLIISSIGEVELEK</sequence>
<accession>A0A1S9N0X2</accession>
<keyword evidence="1" id="KW-1133">Transmembrane helix</keyword>
<name>A0A1S9N0X2_CLOBE</name>
<dbReference type="AlphaFoldDB" id="A0A1S9N0X2"/>
<evidence type="ECO:0000313" key="4">
    <source>
        <dbReference type="Proteomes" id="UP000190959"/>
    </source>
</evidence>